<evidence type="ECO:0000313" key="1">
    <source>
        <dbReference type="EMBL" id="CUN67805.1"/>
    </source>
</evidence>
<proteinExistence type="predicted"/>
<evidence type="ECO:0000313" key="2">
    <source>
        <dbReference type="Proteomes" id="UP000095447"/>
    </source>
</evidence>
<dbReference type="RefSeq" id="WP_055052882.1">
    <property type="nucleotide sequence ID" value="NZ_CYZA01000004.1"/>
</dbReference>
<protein>
    <submittedName>
        <fullName evidence="1">Uncharacterized protein</fullName>
    </submittedName>
</protein>
<dbReference type="AlphaFoldDB" id="A0A173YXW5"/>
<reference evidence="1 2" key="1">
    <citation type="submission" date="2015-09" db="EMBL/GenBank/DDBJ databases">
        <authorList>
            <consortium name="Pathogen Informatics"/>
        </authorList>
    </citation>
    <scope>NUCLEOTIDE SEQUENCE [LARGE SCALE GENOMIC DNA]</scope>
    <source>
        <strain evidence="1 2">2789STDY5608838</strain>
    </source>
</reference>
<sequence>MGRKKITNLFPDYIRTGKADLEVLSQLVLSAKGERSMNDFANECGVNTSTISRIINMKNTTACSDEVLVAISKAADPNSGVTLEKLLAANGMVKLVPAGTEGAVVSPSQIVFGLADISEEQNIEPDPNSSNMFLRNAAKTLTGYKLEQDYRETLQNALLMNGYFVELVSYENMIWPRTKQYIADFAIRTNALLEEGIDTWLFECKSYTAGIGRGTIGKMNQLFAMAYMDSPREHGIKISVVVNHVAMIEQAREYYAGCKIRDYFSYILIDPVNRCVKDEFCIPRIDGTEKSVFKVQDGR</sequence>
<dbReference type="Proteomes" id="UP000095447">
    <property type="component" value="Unassembled WGS sequence"/>
</dbReference>
<organism evidence="1 2">
    <name type="scientific">Blautia obeum</name>
    <dbReference type="NCBI Taxonomy" id="40520"/>
    <lineage>
        <taxon>Bacteria</taxon>
        <taxon>Bacillati</taxon>
        <taxon>Bacillota</taxon>
        <taxon>Clostridia</taxon>
        <taxon>Lachnospirales</taxon>
        <taxon>Lachnospiraceae</taxon>
        <taxon>Blautia</taxon>
    </lineage>
</organism>
<dbReference type="CDD" id="cd00093">
    <property type="entry name" value="HTH_XRE"/>
    <property type="match status" value="1"/>
</dbReference>
<dbReference type="InterPro" id="IPR001387">
    <property type="entry name" value="Cro/C1-type_HTH"/>
</dbReference>
<gene>
    <name evidence="1" type="ORF">ERS852395_01010</name>
</gene>
<name>A0A173YXW5_9FIRM</name>
<dbReference type="EMBL" id="CYZA01000004">
    <property type="protein sequence ID" value="CUN67805.1"/>
    <property type="molecule type" value="Genomic_DNA"/>
</dbReference>
<accession>A0A173YXW5</accession>